<dbReference type="PANTHER" id="PTHR39585:SF1">
    <property type="entry name" value="FAD ASSEMBLY FACTOR SDHE"/>
    <property type="match status" value="1"/>
</dbReference>
<dbReference type="AlphaFoldDB" id="A0A831RHE7"/>
<keyword evidence="5" id="KW-0143">Chaperone</keyword>
<dbReference type="Gene3D" id="1.10.150.250">
    <property type="entry name" value="Flavinator of succinate dehydrogenase"/>
    <property type="match status" value="1"/>
</dbReference>
<evidence type="ECO:0000256" key="3">
    <source>
        <dbReference type="ARBA" id="ARBA00019418"/>
    </source>
</evidence>
<evidence type="ECO:0000256" key="4">
    <source>
        <dbReference type="ARBA" id="ARBA00022490"/>
    </source>
</evidence>
<evidence type="ECO:0000256" key="2">
    <source>
        <dbReference type="ARBA" id="ARBA00008571"/>
    </source>
</evidence>
<protein>
    <recommendedName>
        <fullName evidence="3">FAD assembly factor SdhE</fullName>
    </recommendedName>
</protein>
<dbReference type="GO" id="GO:0006105">
    <property type="term" value="P:succinate metabolic process"/>
    <property type="evidence" value="ECO:0007669"/>
    <property type="project" value="TreeGrafter"/>
</dbReference>
<dbReference type="PANTHER" id="PTHR39585">
    <property type="entry name" value="FAD ASSEMBLY FACTOR SDHE"/>
    <property type="match status" value="1"/>
</dbReference>
<evidence type="ECO:0000313" key="6">
    <source>
        <dbReference type="EMBL" id="HEB95307.1"/>
    </source>
</evidence>
<evidence type="ECO:0000256" key="1">
    <source>
        <dbReference type="ARBA" id="ARBA00004496"/>
    </source>
</evidence>
<name>A0A831RHE7_9GAMM</name>
<dbReference type="InterPro" id="IPR050531">
    <property type="entry name" value="SdhE_FAD_assembly_factor"/>
</dbReference>
<dbReference type="SUPFAM" id="SSF109910">
    <property type="entry name" value="YgfY-like"/>
    <property type="match status" value="1"/>
</dbReference>
<dbReference type="GO" id="GO:0005737">
    <property type="term" value="C:cytoplasm"/>
    <property type="evidence" value="ECO:0007669"/>
    <property type="project" value="UniProtKB-SubCell"/>
</dbReference>
<dbReference type="EMBL" id="DRKP01000031">
    <property type="protein sequence ID" value="HEB95307.1"/>
    <property type="molecule type" value="Genomic_DNA"/>
</dbReference>
<comment type="similarity">
    <text evidence="2">Belongs to the SdhE FAD assembly factor family.</text>
</comment>
<dbReference type="Pfam" id="PF03937">
    <property type="entry name" value="Sdh5"/>
    <property type="match status" value="1"/>
</dbReference>
<organism evidence="6">
    <name type="scientific">Sedimenticola thiotaurini</name>
    <dbReference type="NCBI Taxonomy" id="1543721"/>
    <lineage>
        <taxon>Bacteria</taxon>
        <taxon>Pseudomonadati</taxon>
        <taxon>Pseudomonadota</taxon>
        <taxon>Gammaproteobacteria</taxon>
        <taxon>Chromatiales</taxon>
        <taxon>Sedimenticolaceae</taxon>
        <taxon>Sedimenticola</taxon>
    </lineage>
</organism>
<evidence type="ECO:0000256" key="5">
    <source>
        <dbReference type="ARBA" id="ARBA00023186"/>
    </source>
</evidence>
<dbReference type="InterPro" id="IPR036714">
    <property type="entry name" value="SDH_sf"/>
</dbReference>
<comment type="caution">
    <text evidence="6">The sequence shown here is derived from an EMBL/GenBank/DDBJ whole genome shotgun (WGS) entry which is preliminary data.</text>
</comment>
<gene>
    <name evidence="6" type="ORF">ENI96_02610</name>
</gene>
<reference evidence="6" key="1">
    <citation type="journal article" date="2020" name="mSystems">
        <title>Genome- and Community-Level Interaction Insights into Carbon Utilization and Element Cycling Functions of Hydrothermarchaeota in Hydrothermal Sediment.</title>
        <authorList>
            <person name="Zhou Z."/>
            <person name="Liu Y."/>
            <person name="Xu W."/>
            <person name="Pan J."/>
            <person name="Luo Z.H."/>
            <person name="Li M."/>
        </authorList>
    </citation>
    <scope>NUCLEOTIDE SEQUENCE [LARGE SCALE GENOMIC DNA]</scope>
    <source>
        <strain evidence="6">HyVt-443</strain>
    </source>
</reference>
<sequence length="83" mass="9446">MTGGEGASADRLRWQCRRGMLELDLLLQGFLERGFDALGEDEKALFARMLQLEDQLLLDWLMGYVVPSDPGYMALVEKIRRAV</sequence>
<comment type="subcellular location">
    <subcellularLocation>
        <location evidence="1">Cytoplasm</location>
    </subcellularLocation>
</comment>
<keyword evidence="4" id="KW-0963">Cytoplasm</keyword>
<accession>A0A831RHE7</accession>
<dbReference type="InterPro" id="IPR005631">
    <property type="entry name" value="SDH"/>
</dbReference>
<proteinExistence type="inferred from homology"/>
<dbReference type="Proteomes" id="UP000886251">
    <property type="component" value="Unassembled WGS sequence"/>
</dbReference>